<evidence type="ECO:0000313" key="10">
    <source>
        <dbReference type="Proteomes" id="UP000600918"/>
    </source>
</evidence>
<dbReference type="EMBL" id="JACSDY010000008">
    <property type="protein sequence ID" value="KAF7421805.1"/>
    <property type="molecule type" value="Genomic_DNA"/>
</dbReference>
<sequence length="3443" mass="397197">MFEGAIAAFLNRLLGRYVEDLDTERFNIGIFSGDTCLTDLKLKPEALYQLGLPIRVEAGLIGKIILKIPWTGLLSQPVVIYIEDIFIVAVPILYGQYNVELQKRLLRAEKRKILEDLEGDEAFTAGLPLNFFDGIVTSIMRNFQITINNIHIRYEEKLFCNSLSACGICIQSISMTTTNNKWKPGIYSTNSQTLYQLVRAESLSIYMDHDTESSLQSCPSKWDLASFLAWKGTMLKSLQTFGMRNKEFQFLLKPFTAKIKVIIHKGSDVQTSRILIDIVLQDVAMQISEMQYITFCHLYDSLQRAIINRPHRKYRPQKKIQESPSSWWKYAYYSVLDQYIRPYIWKNIEKHRKNYKKYKEMYTQILLQPNDTELKLDMQKFEDNLTIVNIVIAREHARQELRNKKIKQSHESLKAGAMKEKEVVFPNENKSQDNAQPIDQDKRRMFYNLLDNSPSAKIKLEKLSRPIDYKYNFTLANFSLSLLSKNKEVLVATVTQFLTSMETAPKLSAFKISARAESCVVEGVSQEGDLVPLIIVDNVLTGNVSTNFLALDFEKNGKDVDPSFDLSVKLETIEIIYHHYAMMEIINFFKLGNPYIKDTLTWSYKLCNSGVMKFLNFIDSITSQTFRITLKIDIDGPYIVFPEHGSIQREGYLMILDFGNISLVNELQAINLQLEDATLMELEELLYDRLHITFNGGQILCCHSGDDWRSARKQKDSEYHFISKTQANATISYSIKPEYRQLPRVKLNVSVPRLKFNVSESKIQLIIYFLNTLSIFCWNYTKEYQAFMKQINPEIKNNMLVLSLKELKRIQHSICLPTVTKAQKKFDRVMQELLINNVPRLDRSVVSSEVSEEDLELLSKTINLYGFDDNVSPYNHMNFLVRFAIGELSLHVGFMNETREEPYLNLRLHTVYIESGIMEYGFAIQFGIGSILLLDKTNADITGSYLEFISTGEFHEVFVLSYRKVRSDCPDFKAFFKNIERSLLINLVNMNIILHRPALLKAKNFWGSIDRILCGTLLFEFIKKLCLEIIEWKENDHDPPIPPGAIKLNYSARISTLTIRLCDKDADLMKIEILGIENDCIYIANERMVLRIHLRNLLVEDLNEETLYTKILTTDEDKVLDIKYVRHTPKLYVCSDIDTNQDDVMSHGTFKLSIGRMNCVLIAKILQDLHYFLSPFASSFFTHFVIYLKKKCITYVEEFKRSAIKLHIFIDIQGPTFLLPQRKDIANLIVFDTGILSVENFFKKVDLTTQTIKTHSIGNHIIMDNILLKLKSMTVSRAIMTLSRDLEVQEPIIEPIYIHFDIKRKTEYHTIMEYETCGLFKMHGSIDFLCINLSQRDLQSVMSVWKDNISKIVFSQEKCENKRYSMMDKSSENVNTENAMVKKLEVFLAQNEANLCEVNINLTLDGVQLNLFLDSDEVLSSPVRDLNHGLCKLNFGEIINTFDFYSDNSFQMKLSLQSVILQDTRKDSLVIKKIIQSPAKLIGLNIDSCISVSLSPIVDITYNQAPTGDKCLDILIQETRINLSIPFLFHLVRYFVDALPHDQIEGGIINHGYENNSGTYNNDNATGSDNVNYVLYCKEQPDVAISVRIQKPEILLFGDLKSNNTHIILFQAEIIIESSSHNCLSSIVCTITNIRAKSTSQGTYLRQSPHWLLRPCDVEIYKKEELLNHTMDIVVSISPVYIHLSPGIMHTFVDIINEALSFITNIGLKSDRTIGHDFNQHTDLWSPKNISSIPYKKVENELLGNIELLHDYNNQHITFCLKPIPVYILIEMETSKEKVPMIRIETVIDINIDNWYKNFHLESKLNVHAFCYDIDHKVWEPFIDLCTKDGTNYKPWILTIKMYNGESCIIDSNWTDPWQRTNEDTLKKKKNIDTNEEEDSMDMVFINPEHTISLQINGVNPGYDEDSDTDDDDSARKLAKSTNYLFCNESSEDEDSDSADSSANEDDGLDLPSTSNIELSSPVTDTQIKMAQTTLYIIISTEDIINFTITPSNLAIMNMIIDAFVEVKNGIPIIPTNISEINLQNNIGHASRVELLVQEEIDGKSTTRILTARNYQCDDSPPSTPNTPDIEHISRSTSPQWITNENGLIDFEDNPSNCAIFTQDIINNESPVCLYKMITDEILHIIIEGFEDVSIYCPKRQSCRFIPLRPVKHNVQYHLVVDTTIDKNLQRTISIRSPLQIRNETSYALALYYKKQLAETLKLADIGEAINPFDDNIRMGIIEPDCIYNVPLYIAYHFPIYVEPAYLENYQISDEGIYWKELSIITDTSKDIFCKLKNNENQNVFCIKVVGTEVPMLIPQGSRIPNYLINIIPPLVLNNQLPFVIDIGIPCINYEVKIEPGDKIQNYLGTQWTGTIKVNMNLERKFVLMSTDNESYLRNPFIIRVELCKIKSWYIIIHAQYWIVNKTGLPLFIQECHINLSYEIPEEELLILSQKNNKKDTIRLRAHQSEWSLPFFLNGISSMSLIVCKDIERGRKYRILAEISNSRLSPLFTRIITFLPYFFVHNKTKKALRFMEENDHADLWNDLLPGQEVPFWPVTESLKMRVKWKHSLLDSQHFDITQIGKTVLRMDNGSALCVEIEGGTNTPYYIVFRKYMIGDVPVRVDNLCNELFLKINQINSGQVTLLNPFQSTLYTWDDPSLSRELMWNIYNNKKSSYKARFETDGFGQEVVPFITVECRDGCTVSTAKSLLHTRSSYSQEKLTTSTDDDKNSNSETKPSRVGQVRKDKITIYWVSYMEAAQRILLFTEDESIFLKARSIIEPEVSKREIFLSIAGIGVSIISKCNEKIKEFIYASITDSSACWEFCLGKKWKTLSLELSAWLENKYVNSFKRTQLDNFIDVDFLKMHMTKPFFGKLRRTYSPGIWIHCRQSMTMTYLQGYIHRIQVDNQLHDVTFPVILHCSLEKSIINFMGNHKSKHCLEFILLKQKKLHRTIYKGISVILRKFNINLQEEVALSLINLIPKTTETKYSIAAKLRKDVSNVHTHMHHKNTDNLRRNKTTIIEYMYISPIIISLKLLANTEGPKIYNSSDLTDYHNIVKYIFEYAENGSFEKHAEFKFPYYEKYFTTTSIKQLLLEVSRNYTIQFTQQFQVLIHSITVLGNQYGYNFKSLNNNFYDPDSILICGEEIPEKLSHDIACLLGHATADIVIPSIVNLNNCESHNQRSKEKELYFHSIDISPAKFSINNVFSTDIELELSGLISLSTNSLQREELKYYLRTLGKKISAFFKIENASAETCPKIIENIIKRIQEMGCKFISRIRLPRFISPYMGVELYSTHKAKGMHLLELINKDYHGQMEDTYWAHSILSNDGKQIALISLQRVYLIEKAAAWGLWNIKWSIDMNHLSPPTVVEDKLVLHVNKNEQASTAVVDWYLESKEMEVLEWLCRKINTAMALNMESSICSKQDSRILWGWGEAGTRESVLFNLLPPNYFKLNPNLYSYCSVT</sequence>
<evidence type="ECO:0000259" key="6">
    <source>
        <dbReference type="Pfam" id="PF25033"/>
    </source>
</evidence>
<protein>
    <recommendedName>
        <fullName evidence="11">Vacuolar protein sorting-associated protein 13A</fullName>
    </recommendedName>
</protein>
<dbReference type="PANTHER" id="PTHR16166:SF93">
    <property type="entry name" value="INTERMEMBRANE LIPID TRANSFER PROTEIN VPS13"/>
    <property type="match status" value="1"/>
</dbReference>
<dbReference type="Pfam" id="PF25033">
    <property type="entry name" value="VPS13_M"/>
    <property type="match status" value="1"/>
</dbReference>
<feature type="region of interest" description="Disordered" evidence="4">
    <location>
        <begin position="2701"/>
        <end position="2721"/>
    </location>
</feature>
<evidence type="ECO:0000259" key="8">
    <source>
        <dbReference type="Pfam" id="PF25037"/>
    </source>
</evidence>
<dbReference type="InterPro" id="IPR009543">
    <property type="entry name" value="VPS13_VAB"/>
</dbReference>
<evidence type="ECO:0000259" key="5">
    <source>
        <dbReference type="Pfam" id="PF12624"/>
    </source>
</evidence>
<dbReference type="GO" id="GO:0045053">
    <property type="term" value="P:protein retention in Golgi apparatus"/>
    <property type="evidence" value="ECO:0007669"/>
    <property type="project" value="TreeGrafter"/>
</dbReference>
<dbReference type="InterPro" id="IPR026847">
    <property type="entry name" value="VPS13"/>
</dbReference>
<keyword evidence="2" id="KW-0813">Transport</keyword>
<reference evidence="9" key="1">
    <citation type="journal article" date="2020" name="G3 (Bethesda)">
        <title>High-Quality Assemblies for Three Invasive Social Wasps from the &lt;i&gt;Vespula&lt;/i&gt; Genus.</title>
        <authorList>
            <person name="Harrop T.W.R."/>
            <person name="Guhlin J."/>
            <person name="McLaughlin G.M."/>
            <person name="Permina E."/>
            <person name="Stockwell P."/>
            <person name="Gilligan J."/>
            <person name="Le Lec M.F."/>
            <person name="Gruber M.A.M."/>
            <person name="Quinn O."/>
            <person name="Lovegrove M."/>
            <person name="Duncan E.J."/>
            <person name="Remnant E.J."/>
            <person name="Van Eeckhoven J."/>
            <person name="Graham B."/>
            <person name="Knapp R.A."/>
            <person name="Langford K.W."/>
            <person name="Kronenberg Z."/>
            <person name="Press M.O."/>
            <person name="Eacker S.M."/>
            <person name="Wilson-Rankin E.E."/>
            <person name="Purcell J."/>
            <person name="Lester P.J."/>
            <person name="Dearden P.K."/>
        </authorList>
    </citation>
    <scope>NUCLEOTIDE SEQUENCE</scope>
    <source>
        <strain evidence="9">Volc-1</strain>
    </source>
</reference>
<accession>A0A834NZ69</accession>
<feature type="compositionally biased region" description="Acidic residues" evidence="4">
    <location>
        <begin position="1930"/>
        <end position="1949"/>
    </location>
</feature>
<feature type="domain" description="Vacuolar protein sorting-associated protein 13 VPS13 adaptor binding" evidence="7">
    <location>
        <begin position="2144"/>
        <end position="2641"/>
    </location>
</feature>
<evidence type="ECO:0000256" key="4">
    <source>
        <dbReference type="SAM" id="MobiDB-lite"/>
    </source>
</evidence>
<evidence type="ECO:0000256" key="1">
    <source>
        <dbReference type="ARBA" id="ARBA00006545"/>
    </source>
</evidence>
<feature type="domain" description="VPS13-like middle region" evidence="6">
    <location>
        <begin position="1061"/>
        <end position="1843"/>
    </location>
</feature>
<name>A0A834NZ69_VESPE</name>
<feature type="domain" description="Chorein N-terminal" evidence="5">
    <location>
        <begin position="1"/>
        <end position="885"/>
    </location>
</feature>
<dbReference type="Pfam" id="PF12624">
    <property type="entry name" value="VPS13_N"/>
    <property type="match status" value="1"/>
</dbReference>
<evidence type="ECO:0000259" key="7">
    <source>
        <dbReference type="Pfam" id="PF25036"/>
    </source>
</evidence>
<dbReference type="InterPro" id="IPR056748">
    <property type="entry name" value="VPS13-like_C"/>
</dbReference>
<evidence type="ECO:0000313" key="9">
    <source>
        <dbReference type="EMBL" id="KAF7421805.1"/>
    </source>
</evidence>
<dbReference type="Pfam" id="PF25037">
    <property type="entry name" value="VPS13_C"/>
    <property type="match status" value="1"/>
</dbReference>
<dbReference type="PANTHER" id="PTHR16166">
    <property type="entry name" value="VACUOLAR PROTEIN SORTING-ASSOCIATED PROTEIN VPS13"/>
    <property type="match status" value="1"/>
</dbReference>
<dbReference type="Proteomes" id="UP000600918">
    <property type="component" value="Unassembled WGS sequence"/>
</dbReference>
<evidence type="ECO:0008006" key="11">
    <source>
        <dbReference type="Google" id="ProtNLM"/>
    </source>
</evidence>
<evidence type="ECO:0000256" key="3">
    <source>
        <dbReference type="ARBA" id="ARBA00023055"/>
    </source>
</evidence>
<dbReference type="GO" id="GO:0006869">
    <property type="term" value="P:lipid transport"/>
    <property type="evidence" value="ECO:0007669"/>
    <property type="project" value="UniProtKB-KW"/>
</dbReference>
<dbReference type="InterPro" id="IPR056747">
    <property type="entry name" value="VPS13-like_M"/>
</dbReference>
<dbReference type="InterPro" id="IPR026854">
    <property type="entry name" value="VPS13_N"/>
</dbReference>
<comment type="similarity">
    <text evidence="1">Belongs to the VPS13 family.</text>
</comment>
<organism evidence="9 10">
    <name type="scientific">Vespula pensylvanica</name>
    <name type="common">Western yellow jacket</name>
    <name type="synonym">Wasp</name>
    <dbReference type="NCBI Taxonomy" id="30213"/>
    <lineage>
        <taxon>Eukaryota</taxon>
        <taxon>Metazoa</taxon>
        <taxon>Ecdysozoa</taxon>
        <taxon>Arthropoda</taxon>
        <taxon>Hexapoda</taxon>
        <taxon>Insecta</taxon>
        <taxon>Pterygota</taxon>
        <taxon>Neoptera</taxon>
        <taxon>Endopterygota</taxon>
        <taxon>Hymenoptera</taxon>
        <taxon>Apocrita</taxon>
        <taxon>Aculeata</taxon>
        <taxon>Vespoidea</taxon>
        <taxon>Vespidae</taxon>
        <taxon>Vespinae</taxon>
        <taxon>Vespula</taxon>
    </lineage>
</organism>
<comment type="caution">
    <text evidence="9">The sequence shown here is derived from an EMBL/GenBank/DDBJ whole genome shotgun (WGS) entry which is preliminary data.</text>
</comment>
<dbReference type="GO" id="GO:0006623">
    <property type="term" value="P:protein targeting to vacuole"/>
    <property type="evidence" value="ECO:0007669"/>
    <property type="project" value="TreeGrafter"/>
</dbReference>
<feature type="region of interest" description="Disordered" evidence="4">
    <location>
        <begin position="1929"/>
        <end position="1960"/>
    </location>
</feature>
<evidence type="ECO:0000256" key="2">
    <source>
        <dbReference type="ARBA" id="ARBA00022448"/>
    </source>
</evidence>
<feature type="domain" description="Intermembrane lipid transfer protein VPS13-like C-terminal" evidence="8">
    <location>
        <begin position="3258"/>
        <end position="3368"/>
    </location>
</feature>
<gene>
    <name evidence="9" type="ORF">H0235_009641</name>
</gene>
<keyword evidence="3" id="KW-0445">Lipid transport</keyword>
<proteinExistence type="inferred from homology"/>
<keyword evidence="10" id="KW-1185">Reference proteome</keyword>
<dbReference type="Pfam" id="PF25036">
    <property type="entry name" value="VPS13_VAB"/>
    <property type="match status" value="1"/>
</dbReference>